<keyword evidence="4 6" id="KW-0067">ATP-binding</keyword>
<dbReference type="InterPro" id="IPR036187">
    <property type="entry name" value="DNA_mismatch_repair_MutS_sf"/>
</dbReference>
<sequence>MPQSSLFSFFSSKAKAPAAAANPSKPPASSNASASTSSSTKAPIKPSSSSPSKVSSAPAPAPSAPLPSVGERVEIYFPDDADYFACDVVESVSSSKSKFRVAYDDGNKEVVDFSEAEWKVCGKNSRKRSAKKSQKSQKPQSSSNDSEAEFDSDAMEEDSEDEFKGDESSSEDDDIDDWMVDDDASEADADVFDEDSDSAADFSPAPKKRRLGKAKDASQSKKAKKTTPINKNSKVSFSPDYDPSAAPKTPSSNPLSQYKLTMVEKPSTPSVSSAPLAVTPASNHARVPSPAPTGPKELVKWVDGEVNPMGSHVHNHLPFLWKENLRDANGVKFGEPGYNSRTLKWSEKEIEKVTGSKMTAAKVQWWQIKAQYFDTVLLFKTGKFYEMFHMDSDIGVKVLGFSHMKGGEAHAGSPEAAYGTVSAKLVSAGYKVARVEQTETPAQLKIRKEKTPKGRKKPSVVNREVCAVTTVGTRTFCFLDSDRCFDKDSKFTGEADKGPLLVIKEIMLDKEIAENNGAADDDTPPAVCEYGVTMVDAVRGAITLGQFADDKLRSRLHTLLAPTCPSEVIVDPTCSADLRTMISQSCGGAPIETVSTSETLPKSTATDPEIRAQLDRSDGFNPWDHNDCVAQIKRKKYFLSSSKSADKEDTMGRWPKVVKACVDGGANLALGSMGAAIFYLQRSLVDYEIISMAEVRAYVPPMTTNAKVENTQNNEGNSTLSQMSEELFTELDGVKEKDETNVTTDHMQLDGITLENLEILANQTDGKAKGSLWSKINRTKTPHGGRLLKGWLLRPLFKLEDIARRADAVSELASGPPALIMAEAAPLMRKVGDVERLLSRIHSMGCSESAHPANRQVLYEGKTHTKRKVKDFKNLLGGLQKLDKIINLFGEADIKSTLLKKLVKREAGGGIFPNTTEKLKWFDANFNSREAEEGKFTPIPGMDEEYDRACEAKDGCMQELYALEKQYCSEIQGAKRKFKYINTKDDSKDKFMIELPVSIRVPSDFKVKGKRGSGNKQVNKYYTADIEEVVERLNEAIDQEVEGRARGLAAIFKKFDDYRPLWGTAVQVSGMLDALSALAEISSQPGWSRPTILESKGPGTSNVDIKGGRHPCVEITHSGDDFVPNDLNLGGEEKERVLLLSGPNMGGKSTLLRQTCLISILAQIGCFVPAQSAAITPMDRIFTRLGASDKILAGQSTFFVELSETAAALRGATHRSIVIMDELGRGTSTFDGTALAHAVVKSLVEDTKCLTMFATHYHSLLEDWKNEPNVRLGHMKCLVTDGDEKNITFLYQLGEGACPKSFGINVARLAGLPEGVLAIAEKRSANFQREMEGGAEGVEAIVEKIRKAAEEGNVQELRDIWTGLNN</sequence>
<evidence type="ECO:0000313" key="9">
    <source>
        <dbReference type="EMBL" id="GMI06841.1"/>
    </source>
</evidence>
<evidence type="ECO:0000256" key="1">
    <source>
        <dbReference type="ARBA" id="ARBA00006271"/>
    </source>
</evidence>
<dbReference type="GO" id="GO:0006298">
    <property type="term" value="P:mismatch repair"/>
    <property type="evidence" value="ECO:0007669"/>
    <property type="project" value="InterPro"/>
</dbReference>
<dbReference type="GO" id="GO:0005524">
    <property type="term" value="F:ATP binding"/>
    <property type="evidence" value="ECO:0007669"/>
    <property type="project" value="UniProtKB-UniRule"/>
</dbReference>
<dbReference type="InterPro" id="IPR027417">
    <property type="entry name" value="P-loop_NTPase"/>
</dbReference>
<dbReference type="PROSITE" id="PS00486">
    <property type="entry name" value="DNA_MISMATCH_REPAIR_2"/>
    <property type="match status" value="1"/>
</dbReference>
<evidence type="ECO:0000256" key="6">
    <source>
        <dbReference type="PIRNR" id="PIRNR037677"/>
    </source>
</evidence>
<feature type="compositionally biased region" description="Basic residues" evidence="7">
    <location>
        <begin position="124"/>
        <end position="135"/>
    </location>
</feature>
<dbReference type="EMBL" id="BRXX01000356">
    <property type="protein sequence ID" value="GMI06841.1"/>
    <property type="molecule type" value="Genomic_DNA"/>
</dbReference>
<comment type="similarity">
    <text evidence="1 6">Belongs to the DNA mismatch repair MutS family.</text>
</comment>
<dbReference type="InterPro" id="IPR036678">
    <property type="entry name" value="MutS_con_dom_sf"/>
</dbReference>
<dbReference type="InterPro" id="IPR045076">
    <property type="entry name" value="MutS"/>
</dbReference>
<evidence type="ECO:0000256" key="4">
    <source>
        <dbReference type="ARBA" id="ARBA00022840"/>
    </source>
</evidence>
<organism evidence="9 10">
    <name type="scientific">Triparma verrucosa</name>
    <dbReference type="NCBI Taxonomy" id="1606542"/>
    <lineage>
        <taxon>Eukaryota</taxon>
        <taxon>Sar</taxon>
        <taxon>Stramenopiles</taxon>
        <taxon>Ochrophyta</taxon>
        <taxon>Bolidophyceae</taxon>
        <taxon>Parmales</taxon>
        <taxon>Triparmaceae</taxon>
        <taxon>Triparma</taxon>
    </lineage>
</organism>
<dbReference type="Gene3D" id="3.40.50.300">
    <property type="entry name" value="P-loop containing nucleotide triphosphate hydrolases"/>
    <property type="match status" value="1"/>
</dbReference>
<dbReference type="InterPro" id="IPR000432">
    <property type="entry name" value="DNA_mismatch_repair_MutS_C"/>
</dbReference>
<dbReference type="SUPFAM" id="SSF48334">
    <property type="entry name" value="DNA repair protein MutS, domain III"/>
    <property type="match status" value="1"/>
</dbReference>
<dbReference type="Pfam" id="PF01624">
    <property type="entry name" value="MutS_I"/>
    <property type="match status" value="1"/>
</dbReference>
<feature type="compositionally biased region" description="Low complexity" evidence="7">
    <location>
        <begin position="18"/>
        <end position="58"/>
    </location>
</feature>
<dbReference type="Gene3D" id="1.10.1420.10">
    <property type="match status" value="2"/>
</dbReference>
<dbReference type="SUPFAM" id="SSF55271">
    <property type="entry name" value="DNA repair protein MutS, domain I"/>
    <property type="match status" value="1"/>
</dbReference>
<evidence type="ECO:0000256" key="2">
    <source>
        <dbReference type="ARBA" id="ARBA00022741"/>
    </source>
</evidence>
<dbReference type="GO" id="GO:0032301">
    <property type="term" value="C:MutSalpha complex"/>
    <property type="evidence" value="ECO:0007669"/>
    <property type="project" value="TreeGrafter"/>
</dbReference>
<feature type="region of interest" description="Disordered" evidence="7">
    <location>
        <begin position="121"/>
        <end position="255"/>
    </location>
</feature>
<evidence type="ECO:0000313" key="10">
    <source>
        <dbReference type="Proteomes" id="UP001165160"/>
    </source>
</evidence>
<dbReference type="GO" id="GO:0030983">
    <property type="term" value="F:mismatched DNA binding"/>
    <property type="evidence" value="ECO:0007669"/>
    <property type="project" value="UniProtKB-UniRule"/>
</dbReference>
<dbReference type="InterPro" id="IPR007696">
    <property type="entry name" value="DNA_mismatch_repair_MutS_core"/>
</dbReference>
<dbReference type="InterPro" id="IPR007695">
    <property type="entry name" value="DNA_mismatch_repair_MutS-lik_N"/>
</dbReference>
<dbReference type="Proteomes" id="UP001165160">
    <property type="component" value="Unassembled WGS sequence"/>
</dbReference>
<protein>
    <recommendedName>
        <fullName evidence="6">DNA mismatch repair protein</fullName>
    </recommendedName>
</protein>
<proteinExistence type="inferred from homology"/>
<dbReference type="InterPro" id="IPR016151">
    <property type="entry name" value="DNA_mismatch_repair_MutS_N"/>
</dbReference>
<keyword evidence="6" id="KW-0234">DNA repair</keyword>
<feature type="compositionally biased region" description="Polar residues" evidence="7">
    <location>
        <begin position="227"/>
        <end position="236"/>
    </location>
</feature>
<dbReference type="Pfam" id="PF05192">
    <property type="entry name" value="MutS_III"/>
    <property type="match status" value="1"/>
</dbReference>
<dbReference type="SMART" id="SM00534">
    <property type="entry name" value="MUTSac"/>
    <property type="match status" value="1"/>
</dbReference>
<feature type="domain" description="DNA mismatch repair proteins mutS family" evidence="8">
    <location>
        <begin position="1216"/>
        <end position="1232"/>
    </location>
</feature>
<dbReference type="SUPFAM" id="SSF52540">
    <property type="entry name" value="P-loop containing nucleoside triphosphate hydrolases"/>
    <property type="match status" value="1"/>
</dbReference>
<feature type="region of interest" description="Disordered" evidence="7">
    <location>
        <begin position="18"/>
        <end position="69"/>
    </location>
</feature>
<dbReference type="Gene3D" id="2.30.30.140">
    <property type="match status" value="1"/>
</dbReference>
<evidence type="ECO:0000259" key="8">
    <source>
        <dbReference type="PROSITE" id="PS00486"/>
    </source>
</evidence>
<dbReference type="GO" id="GO:0140664">
    <property type="term" value="F:ATP-dependent DNA damage sensor activity"/>
    <property type="evidence" value="ECO:0007669"/>
    <property type="project" value="InterPro"/>
</dbReference>
<feature type="compositionally biased region" description="Low complexity" evidence="7">
    <location>
        <begin position="136"/>
        <end position="145"/>
    </location>
</feature>
<keyword evidence="5 6" id="KW-0238">DNA-binding</keyword>
<comment type="function">
    <text evidence="6">Component of the post-replicative DNA mismatch repair system (MMR).</text>
</comment>
<accession>A0A9W7CLM5</accession>
<evidence type="ECO:0000256" key="5">
    <source>
        <dbReference type="ARBA" id="ARBA00023125"/>
    </source>
</evidence>
<keyword evidence="2 6" id="KW-0547">Nucleotide-binding</keyword>
<dbReference type="PANTHER" id="PTHR11361">
    <property type="entry name" value="DNA MISMATCH REPAIR PROTEIN MUTS FAMILY MEMBER"/>
    <property type="match status" value="1"/>
</dbReference>
<reference evidence="10" key="1">
    <citation type="journal article" date="2023" name="Commun. Biol.">
        <title>Genome analysis of Parmales, the sister group of diatoms, reveals the evolutionary specialization of diatoms from phago-mixotrophs to photoautotrophs.</title>
        <authorList>
            <person name="Ban H."/>
            <person name="Sato S."/>
            <person name="Yoshikawa S."/>
            <person name="Yamada K."/>
            <person name="Nakamura Y."/>
            <person name="Ichinomiya M."/>
            <person name="Sato N."/>
            <person name="Blanc-Mathieu R."/>
            <person name="Endo H."/>
            <person name="Kuwata A."/>
            <person name="Ogata H."/>
        </authorList>
    </citation>
    <scope>NUCLEOTIDE SEQUENCE [LARGE SCALE GENOMIC DNA]</scope>
    <source>
        <strain evidence="10">NIES 3699</strain>
    </source>
</reference>
<dbReference type="PANTHER" id="PTHR11361:SF148">
    <property type="entry name" value="DNA MISMATCH REPAIR PROTEIN MSH6"/>
    <property type="match status" value="1"/>
</dbReference>
<keyword evidence="3 6" id="KW-0227">DNA damage</keyword>
<name>A0A9W7CLM5_9STRA</name>
<dbReference type="SMART" id="SM00533">
    <property type="entry name" value="MUTSd"/>
    <property type="match status" value="1"/>
</dbReference>
<evidence type="ECO:0000256" key="7">
    <source>
        <dbReference type="SAM" id="MobiDB-lite"/>
    </source>
</evidence>
<evidence type="ECO:0000256" key="3">
    <source>
        <dbReference type="ARBA" id="ARBA00022763"/>
    </source>
</evidence>
<gene>
    <name evidence="9" type="ORF">TrVE_jg13759</name>
</gene>
<keyword evidence="10" id="KW-1185">Reference proteome</keyword>
<dbReference type="InterPro" id="IPR017261">
    <property type="entry name" value="DNA_mismatch_repair_MutS/MSH"/>
</dbReference>
<dbReference type="Gene3D" id="3.40.1170.10">
    <property type="entry name" value="DNA repair protein MutS, domain I"/>
    <property type="match status" value="1"/>
</dbReference>
<comment type="caution">
    <text evidence="9">The sequence shown here is derived from an EMBL/GenBank/DDBJ whole genome shotgun (WGS) entry which is preliminary data.</text>
</comment>
<dbReference type="PIRSF" id="PIRSF037677">
    <property type="entry name" value="DNA_mis_repair_Msh6"/>
    <property type="match status" value="1"/>
</dbReference>
<feature type="compositionally biased region" description="Acidic residues" evidence="7">
    <location>
        <begin position="146"/>
        <end position="198"/>
    </location>
</feature>
<dbReference type="Gene3D" id="3.30.420.110">
    <property type="entry name" value="MutS, connector domain"/>
    <property type="match status" value="1"/>
</dbReference>
<dbReference type="Pfam" id="PF00488">
    <property type="entry name" value="MutS_V"/>
    <property type="match status" value="1"/>
</dbReference>